<organism evidence="1 2">
    <name type="scientific">Pararge aegeria aegeria</name>
    <dbReference type="NCBI Taxonomy" id="348720"/>
    <lineage>
        <taxon>Eukaryota</taxon>
        <taxon>Metazoa</taxon>
        <taxon>Ecdysozoa</taxon>
        <taxon>Arthropoda</taxon>
        <taxon>Hexapoda</taxon>
        <taxon>Insecta</taxon>
        <taxon>Pterygota</taxon>
        <taxon>Neoptera</taxon>
        <taxon>Endopterygota</taxon>
        <taxon>Lepidoptera</taxon>
        <taxon>Glossata</taxon>
        <taxon>Ditrysia</taxon>
        <taxon>Papilionoidea</taxon>
        <taxon>Nymphalidae</taxon>
        <taxon>Satyrinae</taxon>
        <taxon>Satyrini</taxon>
        <taxon>Parargina</taxon>
        <taxon>Pararge</taxon>
    </lineage>
</organism>
<keyword evidence="2" id="KW-1185">Reference proteome</keyword>
<evidence type="ECO:0000313" key="1">
    <source>
        <dbReference type="EMBL" id="CAH2211366.1"/>
    </source>
</evidence>
<reference evidence="1" key="1">
    <citation type="submission" date="2022-03" db="EMBL/GenBank/DDBJ databases">
        <authorList>
            <person name="Lindestad O."/>
        </authorList>
    </citation>
    <scope>NUCLEOTIDE SEQUENCE</scope>
</reference>
<dbReference type="AlphaFoldDB" id="A0A8S4QJ35"/>
<sequence>MSVCHSVPWPRIIVELQLEFIVDCSTRGEEMSYVTGAGINPKPTTDFRVTPSSDGVVTRILSVARVLGAPKSKAALTMS</sequence>
<comment type="caution">
    <text evidence="1">The sequence shown here is derived from an EMBL/GenBank/DDBJ whole genome shotgun (WGS) entry which is preliminary data.</text>
</comment>
<protein>
    <submittedName>
        <fullName evidence="1">Jg4825 protein</fullName>
    </submittedName>
</protein>
<dbReference type="EMBL" id="CAKXAJ010010008">
    <property type="protein sequence ID" value="CAH2211366.1"/>
    <property type="molecule type" value="Genomic_DNA"/>
</dbReference>
<gene>
    <name evidence="1" type="primary">jg4825</name>
    <name evidence="1" type="ORF">PAEG_LOCUS3183</name>
</gene>
<accession>A0A8S4QJ35</accession>
<name>A0A8S4QJ35_9NEOP</name>
<dbReference type="Proteomes" id="UP000838756">
    <property type="component" value="Unassembled WGS sequence"/>
</dbReference>
<proteinExistence type="predicted"/>
<evidence type="ECO:0000313" key="2">
    <source>
        <dbReference type="Proteomes" id="UP000838756"/>
    </source>
</evidence>